<dbReference type="Proteomes" id="UP001428817">
    <property type="component" value="Unassembled WGS sequence"/>
</dbReference>
<evidence type="ECO:0000313" key="3">
    <source>
        <dbReference type="Proteomes" id="UP001428817"/>
    </source>
</evidence>
<dbReference type="InterPro" id="IPR030669">
    <property type="entry name" value="MoSto_subunit_alpha/beta"/>
</dbReference>
<dbReference type="PIRSF" id="PIRSF039097">
    <property type="entry name" value="MoSto_subunit"/>
    <property type="match status" value="1"/>
</dbReference>
<proteinExistence type="predicted"/>
<keyword evidence="3" id="KW-1185">Reference proteome</keyword>
<name>A0ABP9Q1Q6_9PSEU</name>
<accession>A0ABP9Q1Q6</accession>
<comment type="caution">
    <text evidence="2">The sequence shown here is derived from an EMBL/GenBank/DDBJ whole genome shotgun (WGS) entry which is preliminary data.</text>
</comment>
<dbReference type="InterPro" id="IPR001048">
    <property type="entry name" value="Asp/Glu/Uridylate_kinase"/>
</dbReference>
<reference evidence="3" key="1">
    <citation type="journal article" date="2019" name="Int. J. Syst. Evol. Microbiol.">
        <title>The Global Catalogue of Microorganisms (GCM) 10K type strain sequencing project: providing services to taxonomists for standard genome sequencing and annotation.</title>
        <authorList>
            <consortium name="The Broad Institute Genomics Platform"/>
            <consortium name="The Broad Institute Genome Sequencing Center for Infectious Disease"/>
            <person name="Wu L."/>
            <person name="Ma J."/>
        </authorList>
    </citation>
    <scope>NUCLEOTIDE SEQUENCE [LARGE SCALE GENOMIC DNA]</scope>
    <source>
        <strain evidence="3">JCM 18303</strain>
    </source>
</reference>
<dbReference type="EMBL" id="BAABJP010000010">
    <property type="protein sequence ID" value="GAA5155773.1"/>
    <property type="molecule type" value="Genomic_DNA"/>
</dbReference>
<gene>
    <name evidence="2" type="ORF">GCM10023321_30000</name>
</gene>
<evidence type="ECO:0000313" key="2">
    <source>
        <dbReference type="EMBL" id="GAA5155773.1"/>
    </source>
</evidence>
<feature type="domain" description="Aspartate/glutamate/uridylate kinase" evidence="1">
    <location>
        <begin position="41"/>
        <end position="220"/>
    </location>
</feature>
<protein>
    <recommendedName>
        <fullName evidence="1">Aspartate/glutamate/uridylate kinase domain-containing protein</fullName>
    </recommendedName>
</protein>
<dbReference type="SUPFAM" id="SSF53633">
    <property type="entry name" value="Carbamate kinase-like"/>
    <property type="match status" value="1"/>
</dbReference>
<evidence type="ECO:0000259" key="1">
    <source>
        <dbReference type="Pfam" id="PF00696"/>
    </source>
</evidence>
<sequence length="272" mass="29343">MSVTEDRAALESLLMSRSYTDAELAEATERVPDYRVLPDAAVLKIGGQSLMDRGRAAVLPVVDELVQAKREHQLLIGTGGGTRARHVYSVAAELGLPTGVLTDVGAAVAGQNATMLGYLMARHGVPVAGHDAFGALPLYLAEAHAVIFAGMPPYDLWQRVPAEGVIPPYRTDAGCYLVAEVYGCRDMIFVKDEDGLYTANPKTDRSATLIPRITVDELIELDLPDVVLERPLFELMRHARHARSVQVINGLKPGLITRALNGEHVGTIITAN</sequence>
<dbReference type="Pfam" id="PF00696">
    <property type="entry name" value="AA_kinase"/>
    <property type="match status" value="1"/>
</dbReference>
<dbReference type="RefSeq" id="WP_345702827.1">
    <property type="nucleotide sequence ID" value="NZ_BAABJP010000010.1"/>
</dbReference>
<dbReference type="Gene3D" id="3.40.1160.10">
    <property type="entry name" value="Acetylglutamate kinase-like"/>
    <property type="match status" value="1"/>
</dbReference>
<dbReference type="InterPro" id="IPR036393">
    <property type="entry name" value="AceGlu_kinase-like_sf"/>
</dbReference>
<organism evidence="2 3">
    <name type="scientific">Pseudonocardia eucalypti</name>
    <dbReference type="NCBI Taxonomy" id="648755"/>
    <lineage>
        <taxon>Bacteria</taxon>
        <taxon>Bacillati</taxon>
        <taxon>Actinomycetota</taxon>
        <taxon>Actinomycetes</taxon>
        <taxon>Pseudonocardiales</taxon>
        <taxon>Pseudonocardiaceae</taxon>
        <taxon>Pseudonocardia</taxon>
    </lineage>
</organism>